<dbReference type="PATRIC" id="fig|272562.8.peg.2046"/>
<keyword evidence="1" id="KW-0946">Virion</keyword>
<dbReference type="NCBIfam" id="TIGR02906">
    <property type="entry name" value="spore_CotS"/>
    <property type="match status" value="1"/>
</dbReference>
<dbReference type="InterPro" id="IPR014255">
    <property type="entry name" value="Spore_coat_CotS"/>
</dbReference>
<reference evidence="1 2" key="1">
    <citation type="journal article" date="2001" name="J. Bacteriol.">
        <title>Genome sequence and comparative analysis of the solvent-producing bacterium Clostridium acetobutylicum.</title>
        <authorList>
            <person name="Nolling J."/>
            <person name="Breton G."/>
            <person name="Omelchenko M.V."/>
            <person name="Makarova K.S."/>
            <person name="Zeng Q."/>
            <person name="Gibson R."/>
            <person name="Lee H.M."/>
            <person name="Dubois J."/>
            <person name="Qiu D."/>
            <person name="Hitti J."/>
            <person name="Wolf Y.I."/>
            <person name="Tatusov R.L."/>
            <person name="Sabathe F."/>
            <person name="Doucette-Stamm L."/>
            <person name="Soucaille P."/>
            <person name="Daly M.J."/>
            <person name="Bennett G.N."/>
            <person name="Koonin E.V."/>
            <person name="Smith D.R."/>
        </authorList>
    </citation>
    <scope>NUCLEOTIDE SEQUENCE [LARGE SCALE GENOMIC DNA]</scope>
    <source>
        <strain evidence="2">ATCC 824 / DSM 792 / JCM 1419 / LMG 5710 / VKM B-1787</strain>
    </source>
</reference>
<name>Q97I15_CLOAB</name>
<dbReference type="GO" id="GO:0042601">
    <property type="term" value="C:endospore-forming forespore"/>
    <property type="evidence" value="ECO:0007669"/>
    <property type="project" value="TreeGrafter"/>
</dbReference>
<evidence type="ECO:0000313" key="1">
    <source>
        <dbReference type="EMBL" id="AAK79805.1"/>
    </source>
</evidence>
<gene>
    <name evidence="1" type="ordered locus">CA_C1841</name>
</gene>
<keyword evidence="1" id="KW-0167">Capsid protein</keyword>
<dbReference type="Gene3D" id="3.90.1200.10">
    <property type="match status" value="1"/>
</dbReference>
<dbReference type="eggNOG" id="COG2334">
    <property type="taxonomic scope" value="Bacteria"/>
</dbReference>
<dbReference type="AlphaFoldDB" id="Q97I15"/>
<protein>
    <submittedName>
        <fullName evidence="1">Uncharacterized protein, related to Spore coat protein CotS</fullName>
    </submittedName>
</protein>
<keyword evidence="2" id="KW-1185">Reference proteome</keyword>
<dbReference type="InterPro" id="IPR047175">
    <property type="entry name" value="CotS-like"/>
</dbReference>
<dbReference type="PIR" id="B97127">
    <property type="entry name" value="B97127"/>
</dbReference>
<dbReference type="InterPro" id="IPR011009">
    <property type="entry name" value="Kinase-like_dom_sf"/>
</dbReference>
<dbReference type="HOGENOM" id="CLU_042636_1_0_9"/>
<dbReference type="STRING" id="272562.CA_C1841"/>
<proteinExistence type="predicted"/>
<dbReference type="OrthoDB" id="9771902at2"/>
<dbReference type="SMR" id="Q97I15"/>
<accession>Q97I15</accession>
<dbReference type="RefSeq" id="WP_010965146.1">
    <property type="nucleotide sequence ID" value="NC_003030.1"/>
</dbReference>
<dbReference type="EMBL" id="AE001437">
    <property type="protein sequence ID" value="AAK79805.1"/>
    <property type="molecule type" value="Genomic_DNA"/>
</dbReference>
<organism evidence="1 2">
    <name type="scientific">Clostridium acetobutylicum (strain ATCC 824 / DSM 792 / JCM 1419 / IAM 19013 / LMG 5710 / NBRC 13948 / NRRL B-527 / VKM B-1787 / 2291 / W)</name>
    <dbReference type="NCBI Taxonomy" id="272562"/>
    <lineage>
        <taxon>Bacteria</taxon>
        <taxon>Bacillati</taxon>
        <taxon>Bacillota</taxon>
        <taxon>Clostridia</taxon>
        <taxon>Eubacteriales</taxon>
        <taxon>Clostridiaceae</taxon>
        <taxon>Clostridium</taxon>
    </lineage>
</organism>
<dbReference type="Proteomes" id="UP000000814">
    <property type="component" value="Chromosome"/>
</dbReference>
<sequence length="356" mass="42570">MSETEDSIVGIKDKELKMIRKILNRYEMKLVDIKKIRSIYKIKTENSTVCLKKVSHEFKKVENGNYLVRELKKNNFNNIADYISTKDGKLIVFYKNLAFYLTEWVDGEECNLNDINEAINASKLLAKFHLATQNINFHKIKLKNNNSKNWVEIFAKCLRDMESFKSIIQNKRIKNKFDFMYEDLIESYYNRGLFSIKILNESSYFKIIKGSNNKKTVCHNSFYYQNIIKGKKDYYIIHLNSIIIDLPITDLCKMIRTLMTKKEYMWNFEKAKQIIQAYNSVNKLSKDEMEVMLALIAFPHKFWKLGKKRYVRHKNWSENKYINKLNKIVLNNKCEQSFIEEYISYLDDIKEFTNFN</sequence>
<dbReference type="PANTHER" id="PTHR39179:SF1">
    <property type="entry name" value="SPORE COAT PROTEIN I"/>
    <property type="match status" value="1"/>
</dbReference>
<dbReference type="PANTHER" id="PTHR39179">
    <property type="entry name" value="SPORE COAT PROTEIN I"/>
    <property type="match status" value="1"/>
</dbReference>
<dbReference type="KEGG" id="cac:CA_C1841"/>
<dbReference type="SUPFAM" id="SSF56112">
    <property type="entry name" value="Protein kinase-like (PK-like)"/>
    <property type="match status" value="1"/>
</dbReference>
<evidence type="ECO:0000313" key="2">
    <source>
        <dbReference type="Proteomes" id="UP000000814"/>
    </source>
</evidence>
<dbReference type="Gene3D" id="3.30.200.20">
    <property type="entry name" value="Phosphorylase Kinase, domain 1"/>
    <property type="match status" value="1"/>
</dbReference>